<reference evidence="1 2" key="1">
    <citation type="journal article" date="2018" name="Sci. Rep.">
        <title>Genomic signatures of local adaptation to the degree of environmental predictability in rotifers.</title>
        <authorList>
            <person name="Franch-Gras L."/>
            <person name="Hahn C."/>
            <person name="Garcia-Roger E.M."/>
            <person name="Carmona M.J."/>
            <person name="Serra M."/>
            <person name="Gomez A."/>
        </authorList>
    </citation>
    <scope>NUCLEOTIDE SEQUENCE [LARGE SCALE GENOMIC DNA]</scope>
    <source>
        <strain evidence="1">HYR1</strain>
    </source>
</reference>
<evidence type="ECO:0000313" key="1">
    <source>
        <dbReference type="EMBL" id="RMZ95233.1"/>
    </source>
</evidence>
<sequence>QQNRNSQQSNFIYSDLDFPGIKITPELLNCKDIFVFTAIYVKVENFPNFTYTVILVQQDILKIYY</sequence>
<protein>
    <submittedName>
        <fullName evidence="1">Uncharacterized protein</fullName>
    </submittedName>
</protein>
<evidence type="ECO:0000313" key="2">
    <source>
        <dbReference type="Proteomes" id="UP000276133"/>
    </source>
</evidence>
<gene>
    <name evidence="1" type="ORF">BpHYR1_051344</name>
</gene>
<keyword evidence="2" id="KW-1185">Reference proteome</keyword>
<accession>A0A3M7P883</accession>
<feature type="non-terminal residue" evidence="1">
    <location>
        <position position="1"/>
    </location>
</feature>
<comment type="caution">
    <text evidence="1">The sequence shown here is derived from an EMBL/GenBank/DDBJ whole genome shotgun (WGS) entry which is preliminary data.</text>
</comment>
<proteinExistence type="predicted"/>
<dbReference type="AlphaFoldDB" id="A0A3M7P883"/>
<dbReference type="Proteomes" id="UP000276133">
    <property type="component" value="Unassembled WGS sequence"/>
</dbReference>
<organism evidence="1 2">
    <name type="scientific">Brachionus plicatilis</name>
    <name type="common">Marine rotifer</name>
    <name type="synonym">Brachionus muelleri</name>
    <dbReference type="NCBI Taxonomy" id="10195"/>
    <lineage>
        <taxon>Eukaryota</taxon>
        <taxon>Metazoa</taxon>
        <taxon>Spiralia</taxon>
        <taxon>Gnathifera</taxon>
        <taxon>Rotifera</taxon>
        <taxon>Eurotatoria</taxon>
        <taxon>Monogononta</taxon>
        <taxon>Pseudotrocha</taxon>
        <taxon>Ploima</taxon>
        <taxon>Brachionidae</taxon>
        <taxon>Brachionus</taxon>
    </lineage>
</organism>
<name>A0A3M7P883_BRAPC</name>
<dbReference type="EMBL" id="REGN01012492">
    <property type="protein sequence ID" value="RMZ95233.1"/>
    <property type="molecule type" value="Genomic_DNA"/>
</dbReference>